<dbReference type="Gene3D" id="3.30.1240.10">
    <property type="match status" value="1"/>
</dbReference>
<dbReference type="GO" id="GO:0000287">
    <property type="term" value="F:magnesium ion binding"/>
    <property type="evidence" value="ECO:0007669"/>
    <property type="project" value="TreeGrafter"/>
</dbReference>
<proteinExistence type="predicted"/>
<dbReference type="PANTHER" id="PTHR10000">
    <property type="entry name" value="PHOSPHOSERINE PHOSPHATASE"/>
    <property type="match status" value="1"/>
</dbReference>
<keyword evidence="2" id="KW-1185">Reference proteome</keyword>
<sequence>MILVSKKNDIWSINRKDKEMKTLYVTDLDGTLLNTHDFINPYSLEIINSLVEQGMLFTYATARSLVSASSVTKGLSVKIPVIAYNGAFIFDAETGEIIASEFFTKEETDRVTEVLKNYDISPLVYSFVQNVEKVSWVTSSENDGIRRYLELRKGDKRLRPLDTGSSLYDGDMFYYTCIGEKEQLQPVYEIFSDDDRYTCTLQQELYRPEYWCEIMPKKATKATAIQKLKKLWDCERVISFGDAINDIPMFRISDECYAVGNAVDELKKIATGVIGGNEEDGVAKWLREHAKIYDTIRIN</sequence>
<dbReference type="InterPro" id="IPR036412">
    <property type="entry name" value="HAD-like_sf"/>
</dbReference>
<dbReference type="GO" id="GO:0016791">
    <property type="term" value="F:phosphatase activity"/>
    <property type="evidence" value="ECO:0007669"/>
    <property type="project" value="TreeGrafter"/>
</dbReference>
<dbReference type="Pfam" id="PF08282">
    <property type="entry name" value="Hydrolase_3"/>
    <property type="match status" value="1"/>
</dbReference>
<evidence type="ECO:0000313" key="1">
    <source>
        <dbReference type="EMBL" id="TCL56325.1"/>
    </source>
</evidence>
<dbReference type="Gene3D" id="3.40.50.1000">
    <property type="entry name" value="HAD superfamily/HAD-like"/>
    <property type="match status" value="1"/>
</dbReference>
<dbReference type="STRING" id="1469948.GCA_000732725_00436"/>
<dbReference type="InterPro" id="IPR000150">
    <property type="entry name" value="Cof"/>
</dbReference>
<dbReference type="AlphaFoldDB" id="A0A4R1QUV9"/>
<dbReference type="PANTHER" id="PTHR10000:SF8">
    <property type="entry name" value="HAD SUPERFAMILY HYDROLASE-LIKE, TYPE 3"/>
    <property type="match status" value="1"/>
</dbReference>
<dbReference type="NCBIfam" id="TIGR00099">
    <property type="entry name" value="Cof-subfamily"/>
    <property type="match status" value="1"/>
</dbReference>
<name>A0A4R1QUV9_9FIRM</name>
<dbReference type="EMBL" id="SLUO01000012">
    <property type="protein sequence ID" value="TCL56325.1"/>
    <property type="molecule type" value="Genomic_DNA"/>
</dbReference>
<comment type="caution">
    <text evidence="1">The sequence shown here is derived from an EMBL/GenBank/DDBJ whole genome shotgun (WGS) entry which is preliminary data.</text>
</comment>
<organism evidence="1 2">
    <name type="scientific">Kineothrix alysoides</name>
    <dbReference type="NCBI Taxonomy" id="1469948"/>
    <lineage>
        <taxon>Bacteria</taxon>
        <taxon>Bacillati</taxon>
        <taxon>Bacillota</taxon>
        <taxon>Clostridia</taxon>
        <taxon>Lachnospirales</taxon>
        <taxon>Lachnospiraceae</taxon>
        <taxon>Kineothrix</taxon>
    </lineage>
</organism>
<evidence type="ECO:0000313" key="2">
    <source>
        <dbReference type="Proteomes" id="UP000295718"/>
    </source>
</evidence>
<accession>A0A4R1QUV9</accession>
<dbReference type="GO" id="GO:0005829">
    <property type="term" value="C:cytosol"/>
    <property type="evidence" value="ECO:0007669"/>
    <property type="project" value="TreeGrafter"/>
</dbReference>
<reference evidence="1 2" key="1">
    <citation type="submission" date="2019-03" db="EMBL/GenBank/DDBJ databases">
        <title>Genomic Encyclopedia of Type Strains, Phase IV (KMG-IV): sequencing the most valuable type-strain genomes for metagenomic binning, comparative biology and taxonomic classification.</title>
        <authorList>
            <person name="Goeker M."/>
        </authorList>
    </citation>
    <scope>NUCLEOTIDE SEQUENCE [LARGE SCALE GENOMIC DNA]</scope>
    <source>
        <strain evidence="1 2">DSM 100556</strain>
    </source>
</reference>
<dbReference type="SUPFAM" id="SSF56784">
    <property type="entry name" value="HAD-like"/>
    <property type="match status" value="1"/>
</dbReference>
<protein>
    <recommendedName>
        <fullName evidence="3">Cof subfamily protein (Haloacid dehalogenase superfamily)/HAD superfamily hydrolase (TIGR01484 family)</fullName>
    </recommendedName>
</protein>
<dbReference type="NCBIfam" id="TIGR01484">
    <property type="entry name" value="HAD-SF-IIB"/>
    <property type="match status" value="1"/>
</dbReference>
<gene>
    <name evidence="1" type="ORF">EDD76_112153</name>
</gene>
<evidence type="ECO:0008006" key="3">
    <source>
        <dbReference type="Google" id="ProtNLM"/>
    </source>
</evidence>
<dbReference type="InterPro" id="IPR023214">
    <property type="entry name" value="HAD_sf"/>
</dbReference>
<dbReference type="InterPro" id="IPR006379">
    <property type="entry name" value="HAD-SF_hydro_IIB"/>
</dbReference>
<dbReference type="Proteomes" id="UP000295718">
    <property type="component" value="Unassembled WGS sequence"/>
</dbReference>